<sequence>MKVEYIDHMGSDLSVVNAARVSFDKESYWDEDEFFDYVLKPSDAKLISYLASHGHWSPFAHTSIS</sequence>
<evidence type="ECO:0000313" key="1">
    <source>
        <dbReference type="EMBL" id="MTV44734.1"/>
    </source>
</evidence>
<dbReference type="RefSeq" id="WP_330159134.1">
    <property type="nucleotide sequence ID" value="NZ_WNHU01000753.1"/>
</dbReference>
<organism evidence="1 2">
    <name type="scientific">Streptococcus pneumoniae</name>
    <dbReference type="NCBI Taxonomy" id="1313"/>
    <lineage>
        <taxon>Bacteria</taxon>
        <taxon>Bacillati</taxon>
        <taxon>Bacillota</taxon>
        <taxon>Bacilli</taxon>
        <taxon>Lactobacillales</taxon>
        <taxon>Streptococcaceae</taxon>
        <taxon>Streptococcus</taxon>
    </lineage>
</organism>
<protein>
    <submittedName>
        <fullName evidence="1">Thymidylate synthase (FAD)</fullName>
    </submittedName>
</protein>
<dbReference type="InterPro" id="IPR003669">
    <property type="entry name" value="Thymidylate_synthase_ThyX"/>
</dbReference>
<dbReference type="Pfam" id="PF02511">
    <property type="entry name" value="Thy1"/>
    <property type="match status" value="1"/>
</dbReference>
<name>A0A7X3BZC3_STREE</name>
<dbReference type="AlphaFoldDB" id="A0A7X3BZC3"/>
<feature type="non-terminal residue" evidence="1">
    <location>
        <position position="65"/>
    </location>
</feature>
<dbReference type="InterPro" id="IPR036098">
    <property type="entry name" value="Thymidylate_synthase_ThyX_sf"/>
</dbReference>
<dbReference type="Gene3D" id="3.30.1360.170">
    <property type="match status" value="1"/>
</dbReference>
<gene>
    <name evidence="1" type="ORF">GM545_14480</name>
</gene>
<dbReference type="GO" id="GO:0050660">
    <property type="term" value="F:flavin adenine dinucleotide binding"/>
    <property type="evidence" value="ECO:0007669"/>
    <property type="project" value="InterPro"/>
</dbReference>
<proteinExistence type="predicted"/>
<dbReference type="EMBL" id="WNHU01000753">
    <property type="protein sequence ID" value="MTV44734.1"/>
    <property type="molecule type" value="Genomic_DNA"/>
</dbReference>
<dbReference type="GO" id="GO:0050797">
    <property type="term" value="F:thymidylate synthase (FAD) activity"/>
    <property type="evidence" value="ECO:0007669"/>
    <property type="project" value="InterPro"/>
</dbReference>
<dbReference type="SUPFAM" id="SSF69796">
    <property type="entry name" value="Thymidylate synthase-complementing protein Thy1"/>
    <property type="match status" value="1"/>
</dbReference>
<accession>A0A7X3BZC3</accession>
<dbReference type="Proteomes" id="UP000467349">
    <property type="component" value="Unassembled WGS sequence"/>
</dbReference>
<reference evidence="1 2" key="1">
    <citation type="submission" date="2019-11" db="EMBL/GenBank/DDBJ databases">
        <title>Growth characteristics of pneumococcus vary with the chemical composition of the capsule and with environmental conditions.</title>
        <authorList>
            <person name="Tothpal A."/>
            <person name="Desobry K."/>
            <person name="Joshi S."/>
            <person name="Wyllie A.L."/>
            <person name="Weinberger D.M."/>
        </authorList>
    </citation>
    <scope>NUCLEOTIDE SEQUENCE [LARGE SCALE GENOMIC DNA]</scope>
    <source>
        <strain evidence="2">pnumococcus09N</strain>
    </source>
</reference>
<evidence type="ECO:0000313" key="2">
    <source>
        <dbReference type="Proteomes" id="UP000467349"/>
    </source>
</evidence>
<dbReference type="GO" id="GO:0006231">
    <property type="term" value="P:dTMP biosynthetic process"/>
    <property type="evidence" value="ECO:0007669"/>
    <property type="project" value="InterPro"/>
</dbReference>
<comment type="caution">
    <text evidence="1">The sequence shown here is derived from an EMBL/GenBank/DDBJ whole genome shotgun (WGS) entry which is preliminary data.</text>
</comment>